<proteinExistence type="inferred from homology"/>
<dbReference type="PANTHER" id="PTHR43048:SF3">
    <property type="entry name" value="METHYLMALONYL-COA EPIMERASE, MITOCHONDRIAL"/>
    <property type="match status" value="1"/>
</dbReference>
<dbReference type="AlphaFoldDB" id="A0A1D2AEC5"/>
<dbReference type="InterPro" id="IPR037523">
    <property type="entry name" value="VOC_core"/>
</dbReference>
<feature type="domain" description="VOC" evidence="10">
    <location>
        <begin position="64"/>
        <end position="192"/>
    </location>
</feature>
<comment type="function">
    <text evidence="6">Methylmalonyl-CoA epimerase involved in propionyl-CoA metabolism.</text>
</comment>
<evidence type="ECO:0000256" key="2">
    <source>
        <dbReference type="ARBA" id="ARBA00022723"/>
    </source>
</evidence>
<keyword evidence="3" id="KW-0413">Isomerase</keyword>
<evidence type="ECO:0000259" key="10">
    <source>
        <dbReference type="PROSITE" id="PS51819"/>
    </source>
</evidence>
<evidence type="ECO:0000256" key="7">
    <source>
        <dbReference type="ARBA" id="ARBA00066411"/>
    </source>
</evidence>
<dbReference type="Pfam" id="PF13669">
    <property type="entry name" value="Glyoxalase_4"/>
    <property type="match status" value="1"/>
</dbReference>
<keyword evidence="4" id="KW-0170">Cobalt</keyword>
<evidence type="ECO:0000256" key="9">
    <source>
        <dbReference type="ARBA" id="ARBA00081771"/>
    </source>
</evidence>
<dbReference type="SUPFAM" id="SSF54593">
    <property type="entry name" value="Glyoxalase/Bleomycin resistance protein/Dihydroxybiphenyl dioxygenase"/>
    <property type="match status" value="1"/>
</dbReference>
<name>A0A1D2AEC5_AUXPR</name>
<dbReference type="GO" id="GO:0046491">
    <property type="term" value="P:L-methylmalonyl-CoA metabolic process"/>
    <property type="evidence" value="ECO:0007669"/>
    <property type="project" value="TreeGrafter"/>
</dbReference>
<dbReference type="NCBIfam" id="TIGR03081">
    <property type="entry name" value="metmalonyl_epim"/>
    <property type="match status" value="1"/>
</dbReference>
<evidence type="ECO:0000256" key="3">
    <source>
        <dbReference type="ARBA" id="ARBA00023235"/>
    </source>
</evidence>
<comment type="similarity">
    <text evidence="1">Belongs to the methylmalonyl-CoA epimerase family.</text>
</comment>
<protein>
    <recommendedName>
        <fullName evidence="8">Methylmalonyl-CoA epimerase, mitochondrial</fullName>
        <ecNumber evidence="7">5.1.99.1</ecNumber>
    </recommendedName>
    <alternativeName>
        <fullName evidence="9">DL-methylmalonyl-CoA racemase</fullName>
    </alternativeName>
</protein>
<feature type="non-terminal residue" evidence="11">
    <location>
        <position position="1"/>
    </location>
</feature>
<dbReference type="GO" id="GO:0046872">
    <property type="term" value="F:metal ion binding"/>
    <property type="evidence" value="ECO:0007669"/>
    <property type="project" value="UniProtKB-KW"/>
</dbReference>
<dbReference type="FunFam" id="3.10.180.10:FF:000003">
    <property type="entry name" value="Methylmalonyl-CoA epimerase, mitochondrial"/>
    <property type="match status" value="1"/>
</dbReference>
<keyword evidence="2" id="KW-0479">Metal-binding</keyword>
<reference evidence="11" key="1">
    <citation type="submission" date="2015-08" db="EMBL/GenBank/DDBJ databases">
        <authorList>
            <person name="Babu N.S."/>
            <person name="Beckwith C.J."/>
            <person name="Beseler K.G."/>
            <person name="Brison A."/>
            <person name="Carone J.V."/>
            <person name="Caskin T.P."/>
            <person name="Diamond M."/>
            <person name="Durham M.E."/>
            <person name="Foxe J.M."/>
            <person name="Go M."/>
            <person name="Henderson B.A."/>
            <person name="Jones I.B."/>
            <person name="McGettigan J.A."/>
            <person name="Micheletti S.J."/>
            <person name="Nasrallah M.E."/>
            <person name="Ortiz D."/>
            <person name="Piller C.R."/>
            <person name="Privatt S.R."/>
            <person name="Schneider S.L."/>
            <person name="Sharp S."/>
            <person name="Smith T.C."/>
            <person name="Stanton J.D."/>
            <person name="Ullery H.E."/>
            <person name="Wilson R.J."/>
            <person name="Serrano M.G."/>
            <person name="Buck G."/>
            <person name="Lee V."/>
            <person name="Wang Y."/>
            <person name="Carvalho R."/>
            <person name="Voegtly L."/>
            <person name="Shi R."/>
            <person name="Duckworth R."/>
            <person name="Johnson A."/>
            <person name="Loviza R."/>
            <person name="Walstead R."/>
            <person name="Shah Z."/>
            <person name="Kiflezghi M."/>
            <person name="Wade K."/>
            <person name="Ball S.L."/>
            <person name="Bradley K.W."/>
            <person name="Asai D.J."/>
            <person name="Bowman C.A."/>
            <person name="Russell D.A."/>
            <person name="Pope W.H."/>
            <person name="Jacobs-Sera D."/>
            <person name="Hendrix R.W."/>
            <person name="Hatfull G.F."/>
        </authorList>
    </citation>
    <scope>NUCLEOTIDE SEQUENCE</scope>
</reference>
<comment type="catalytic activity">
    <reaction evidence="5">
        <text>(R)-methylmalonyl-CoA = (S)-methylmalonyl-CoA</text>
        <dbReference type="Rhea" id="RHEA:20553"/>
        <dbReference type="ChEBI" id="CHEBI:57326"/>
        <dbReference type="ChEBI" id="CHEBI:57327"/>
        <dbReference type="EC" id="5.1.99.1"/>
    </reaction>
    <physiologicalReaction direction="right-to-left" evidence="5">
        <dbReference type="Rhea" id="RHEA:20555"/>
    </physiologicalReaction>
</comment>
<sequence>LVLIVTTHSGPLHSIKNSSSRNNTQVLNKNPANCELSRMAARSSVSRLACAVSRRMQSTAAVTRLNHLAIAVPDVRAAAAQYQAVLGARVSEPQALPEHGVTVVFVQLENTKLELLEPLGEASPVAKFLEKNPAGGMHHMCLEVCNVKASMAAVSERVRLLSSEPKIGAHGNPVVFMHPKDMVGVLTELEEVPRS</sequence>
<evidence type="ECO:0000256" key="4">
    <source>
        <dbReference type="ARBA" id="ARBA00023285"/>
    </source>
</evidence>
<evidence type="ECO:0000256" key="5">
    <source>
        <dbReference type="ARBA" id="ARBA00050406"/>
    </source>
</evidence>
<dbReference type="Gene3D" id="3.10.180.10">
    <property type="entry name" value="2,3-Dihydroxybiphenyl 1,2-Dioxygenase, domain 1"/>
    <property type="match status" value="1"/>
</dbReference>
<gene>
    <name evidence="11" type="ORF">g.2559</name>
</gene>
<dbReference type="PROSITE" id="PS51819">
    <property type="entry name" value="VOC"/>
    <property type="match status" value="1"/>
</dbReference>
<dbReference type="InterPro" id="IPR051785">
    <property type="entry name" value="MMCE/EMCE_epimerase"/>
</dbReference>
<dbReference type="EMBL" id="GDKF01001329">
    <property type="protein sequence ID" value="JAT77293.1"/>
    <property type="molecule type" value="Transcribed_RNA"/>
</dbReference>
<dbReference type="InterPro" id="IPR029068">
    <property type="entry name" value="Glyas_Bleomycin-R_OHBP_Dase"/>
</dbReference>
<evidence type="ECO:0000256" key="6">
    <source>
        <dbReference type="ARBA" id="ARBA00053742"/>
    </source>
</evidence>
<accession>A0A1D2AEC5</accession>
<dbReference type="CDD" id="cd07249">
    <property type="entry name" value="MMCE"/>
    <property type="match status" value="1"/>
</dbReference>
<evidence type="ECO:0000256" key="8">
    <source>
        <dbReference type="ARBA" id="ARBA00071337"/>
    </source>
</evidence>
<dbReference type="PANTHER" id="PTHR43048">
    <property type="entry name" value="METHYLMALONYL-COA EPIMERASE"/>
    <property type="match status" value="1"/>
</dbReference>
<evidence type="ECO:0000256" key="1">
    <source>
        <dbReference type="ARBA" id="ARBA00009308"/>
    </source>
</evidence>
<dbReference type="InterPro" id="IPR017515">
    <property type="entry name" value="MeMalonyl-CoA_epimerase"/>
</dbReference>
<dbReference type="GO" id="GO:0004493">
    <property type="term" value="F:methylmalonyl-CoA epimerase activity"/>
    <property type="evidence" value="ECO:0007669"/>
    <property type="project" value="UniProtKB-EC"/>
</dbReference>
<dbReference type="EC" id="5.1.99.1" evidence="7"/>
<organism evidence="11">
    <name type="scientific">Auxenochlorella protothecoides</name>
    <name type="common">Green microalga</name>
    <name type="synonym">Chlorella protothecoides</name>
    <dbReference type="NCBI Taxonomy" id="3075"/>
    <lineage>
        <taxon>Eukaryota</taxon>
        <taxon>Viridiplantae</taxon>
        <taxon>Chlorophyta</taxon>
        <taxon>core chlorophytes</taxon>
        <taxon>Trebouxiophyceae</taxon>
        <taxon>Chlorellales</taxon>
        <taxon>Chlorellaceae</taxon>
        <taxon>Auxenochlorella</taxon>
    </lineage>
</organism>
<evidence type="ECO:0000313" key="11">
    <source>
        <dbReference type="EMBL" id="JAT77293.1"/>
    </source>
</evidence>